<organism evidence="8 9">
    <name type="scientific">Tabrizicola oligotrophica</name>
    <dbReference type="NCBI Taxonomy" id="2710650"/>
    <lineage>
        <taxon>Bacteria</taxon>
        <taxon>Pseudomonadati</taxon>
        <taxon>Pseudomonadota</taxon>
        <taxon>Alphaproteobacteria</taxon>
        <taxon>Rhodobacterales</taxon>
        <taxon>Paracoccaceae</taxon>
        <taxon>Tabrizicola</taxon>
    </lineage>
</organism>
<keyword evidence="5" id="KW-0949">S-adenosyl-L-methionine</keyword>
<dbReference type="Gene3D" id="3.40.50.150">
    <property type="entry name" value="Vaccinia Virus protein VP39"/>
    <property type="match status" value="1"/>
</dbReference>
<dbReference type="InterPro" id="IPR036086">
    <property type="entry name" value="ParB/Sulfiredoxin_sf"/>
</dbReference>
<reference evidence="8 9" key="1">
    <citation type="submission" date="2020-02" db="EMBL/GenBank/DDBJ databases">
        <authorList>
            <person name="Chen W.-M."/>
        </authorList>
    </citation>
    <scope>NUCLEOTIDE SEQUENCE [LARGE SCALE GENOMIC DNA]</scope>
    <source>
        <strain evidence="8 9">KMS-5</strain>
    </source>
</reference>
<dbReference type="GO" id="GO:0003677">
    <property type="term" value="F:DNA binding"/>
    <property type="evidence" value="ECO:0007669"/>
    <property type="project" value="InterPro"/>
</dbReference>
<protein>
    <recommendedName>
        <fullName evidence="2">site-specific DNA-methyltransferase (adenine-specific)</fullName>
        <ecNumber evidence="2">2.1.1.72</ecNumber>
    </recommendedName>
</protein>
<evidence type="ECO:0000256" key="3">
    <source>
        <dbReference type="ARBA" id="ARBA00022603"/>
    </source>
</evidence>
<comment type="caution">
    <text evidence="8">The sequence shown here is derived from an EMBL/GenBank/DDBJ whole genome shotgun (WGS) entry which is preliminary data.</text>
</comment>
<feature type="domain" description="ParB-like N-terminal" evidence="7">
    <location>
        <begin position="7"/>
        <end position="93"/>
    </location>
</feature>
<dbReference type="PIRSF" id="PIRSF036758">
    <property type="entry name" value="Aden_M_ParB"/>
    <property type="match status" value="1"/>
</dbReference>
<sequence>MITQSIELRPIEALIPYQGNARTHSRAQIKQIAASITAFGFVNPILVDAQDQVIAGHGRLAAAKHLGLTEVPVLSVTHLSAAEKRAYILADNRLAEKAGWDRDILAIELQALVEFDFEVELTGFAIAEIDVILDDARERGGGATGDAADDVPALPAGPAITKLGDLWQLGPHRLICGDARDANALGVLLGNQPVDLIFTDPPYNVAIEGHVSGLGRVKHREFAMASGEMTEVEFIDFLTAALVPAAALCRDGAIAFVCMDWRHMREMMAAGDTVFAELKNLCVWNKTNGGMGTFYRSKHELVFVWKVKPGPHVNSFGLGETGRYRTNVWDYAGVNTFGATRDADLAMHPTVKPVTLIGDAIRDCARRGDVVLDMFGGSGSTLIAADLAGRQARLVEYDPLYCDTIIRRWEKLSGKRAKHLASGL</sequence>
<dbReference type="AlphaFoldDB" id="A0A6M0QVQ5"/>
<dbReference type="GO" id="GO:0045881">
    <property type="term" value="P:positive regulation of sporulation resulting in formation of a cellular spore"/>
    <property type="evidence" value="ECO:0007669"/>
    <property type="project" value="TreeGrafter"/>
</dbReference>
<dbReference type="GO" id="GO:0005694">
    <property type="term" value="C:chromosome"/>
    <property type="evidence" value="ECO:0007669"/>
    <property type="project" value="TreeGrafter"/>
</dbReference>
<proteinExistence type="inferred from homology"/>
<dbReference type="PRINTS" id="PR00506">
    <property type="entry name" value="D21N6MTFRASE"/>
</dbReference>
<keyword evidence="4 8" id="KW-0808">Transferase</keyword>
<name>A0A6M0QVQ5_9RHOB</name>
<comment type="catalytic activity">
    <reaction evidence="6">
        <text>a 2'-deoxyadenosine in DNA + S-adenosyl-L-methionine = an N(6)-methyl-2'-deoxyadenosine in DNA + S-adenosyl-L-homocysteine + H(+)</text>
        <dbReference type="Rhea" id="RHEA:15197"/>
        <dbReference type="Rhea" id="RHEA-COMP:12418"/>
        <dbReference type="Rhea" id="RHEA-COMP:12419"/>
        <dbReference type="ChEBI" id="CHEBI:15378"/>
        <dbReference type="ChEBI" id="CHEBI:57856"/>
        <dbReference type="ChEBI" id="CHEBI:59789"/>
        <dbReference type="ChEBI" id="CHEBI:90615"/>
        <dbReference type="ChEBI" id="CHEBI:90616"/>
        <dbReference type="EC" id="2.1.1.72"/>
    </reaction>
</comment>
<evidence type="ECO:0000256" key="2">
    <source>
        <dbReference type="ARBA" id="ARBA00011900"/>
    </source>
</evidence>
<dbReference type="SUPFAM" id="SSF110849">
    <property type="entry name" value="ParB/Sulfiredoxin"/>
    <property type="match status" value="1"/>
</dbReference>
<evidence type="ECO:0000313" key="8">
    <source>
        <dbReference type="EMBL" id="NEY91566.1"/>
    </source>
</evidence>
<evidence type="ECO:0000313" key="9">
    <source>
        <dbReference type="Proteomes" id="UP000477782"/>
    </source>
</evidence>
<gene>
    <name evidence="8" type="ORF">G4Z14_14775</name>
</gene>
<dbReference type="Proteomes" id="UP000477782">
    <property type="component" value="Unassembled WGS sequence"/>
</dbReference>
<dbReference type="GO" id="GO:0008170">
    <property type="term" value="F:N-methyltransferase activity"/>
    <property type="evidence" value="ECO:0007669"/>
    <property type="project" value="InterPro"/>
</dbReference>
<dbReference type="EMBL" id="JAAIVJ010000009">
    <property type="protein sequence ID" value="NEY91566.1"/>
    <property type="molecule type" value="Genomic_DNA"/>
</dbReference>
<evidence type="ECO:0000259" key="7">
    <source>
        <dbReference type="SMART" id="SM00470"/>
    </source>
</evidence>
<dbReference type="SUPFAM" id="SSF53335">
    <property type="entry name" value="S-adenosyl-L-methionine-dependent methyltransferases"/>
    <property type="match status" value="1"/>
</dbReference>
<dbReference type="CDD" id="cd16403">
    <property type="entry name" value="ParB_N_like_MT"/>
    <property type="match status" value="1"/>
</dbReference>
<dbReference type="Pfam" id="PF01555">
    <property type="entry name" value="N6_N4_Mtase"/>
    <property type="match status" value="1"/>
</dbReference>
<evidence type="ECO:0000256" key="4">
    <source>
        <dbReference type="ARBA" id="ARBA00022679"/>
    </source>
</evidence>
<dbReference type="InterPro" id="IPR029063">
    <property type="entry name" value="SAM-dependent_MTases_sf"/>
</dbReference>
<comment type="similarity">
    <text evidence="1">Belongs to the N(4)/N(6)-methyltransferase family.</text>
</comment>
<dbReference type="InterPro" id="IPR002941">
    <property type="entry name" value="DNA_methylase_N4/N6"/>
</dbReference>
<dbReference type="GO" id="GO:0009007">
    <property type="term" value="F:site-specific DNA-methyltransferase (adenine-specific) activity"/>
    <property type="evidence" value="ECO:0007669"/>
    <property type="project" value="UniProtKB-EC"/>
</dbReference>
<dbReference type="GO" id="GO:0032259">
    <property type="term" value="P:methylation"/>
    <property type="evidence" value="ECO:0007669"/>
    <property type="project" value="UniProtKB-KW"/>
</dbReference>
<dbReference type="PANTHER" id="PTHR33375:SF1">
    <property type="entry name" value="CHROMOSOME-PARTITIONING PROTEIN PARB-RELATED"/>
    <property type="match status" value="1"/>
</dbReference>
<dbReference type="GO" id="GO:0007059">
    <property type="term" value="P:chromosome segregation"/>
    <property type="evidence" value="ECO:0007669"/>
    <property type="project" value="TreeGrafter"/>
</dbReference>
<evidence type="ECO:0000256" key="6">
    <source>
        <dbReference type="ARBA" id="ARBA00047942"/>
    </source>
</evidence>
<dbReference type="EC" id="2.1.1.72" evidence="2"/>
<keyword evidence="3 8" id="KW-0489">Methyltransferase</keyword>
<dbReference type="PANTHER" id="PTHR33375">
    <property type="entry name" value="CHROMOSOME-PARTITIONING PROTEIN PARB-RELATED"/>
    <property type="match status" value="1"/>
</dbReference>
<dbReference type="SMART" id="SM00470">
    <property type="entry name" value="ParB"/>
    <property type="match status" value="1"/>
</dbReference>
<dbReference type="Pfam" id="PF02195">
    <property type="entry name" value="ParB_N"/>
    <property type="match status" value="1"/>
</dbReference>
<dbReference type="InterPro" id="IPR002052">
    <property type="entry name" value="DNA_methylase_N6_adenine_CS"/>
</dbReference>
<accession>A0A6M0QVQ5</accession>
<dbReference type="InterPro" id="IPR003115">
    <property type="entry name" value="ParB_N"/>
</dbReference>
<dbReference type="InterPro" id="IPR002295">
    <property type="entry name" value="N4/N6-MTase_EcoPI_Mod-like"/>
</dbReference>
<dbReference type="InterPro" id="IPR050336">
    <property type="entry name" value="Chromosome_partition/occlusion"/>
</dbReference>
<evidence type="ECO:0000256" key="1">
    <source>
        <dbReference type="ARBA" id="ARBA00006594"/>
    </source>
</evidence>
<dbReference type="Gene3D" id="3.90.1530.10">
    <property type="entry name" value="Conserved hypothetical protein from pyrococcus furiosus pfu- 392566-001, ParB domain"/>
    <property type="match status" value="1"/>
</dbReference>
<keyword evidence="9" id="KW-1185">Reference proteome</keyword>
<dbReference type="PROSITE" id="PS00092">
    <property type="entry name" value="N6_MTASE"/>
    <property type="match status" value="1"/>
</dbReference>
<dbReference type="InterPro" id="IPR015840">
    <property type="entry name" value="DNA_MeTrfase_ParB"/>
</dbReference>
<evidence type="ECO:0000256" key="5">
    <source>
        <dbReference type="ARBA" id="ARBA00022691"/>
    </source>
</evidence>